<dbReference type="GeneID" id="30988399"/>
<dbReference type="CDD" id="cd02440">
    <property type="entry name" value="AdoMet_MTases"/>
    <property type="match status" value="1"/>
</dbReference>
<dbReference type="EC" id="2.1.1.-" evidence="4"/>
<dbReference type="Pfam" id="PF11968">
    <property type="entry name" value="Bmt2"/>
    <property type="match status" value="1"/>
</dbReference>
<evidence type="ECO:0000256" key="2">
    <source>
        <dbReference type="ARBA" id="ARBA00022679"/>
    </source>
</evidence>
<proteinExistence type="inferred from homology"/>
<sequence>MAFLKRSKSITGKTYSKPSIKPQNTRRIIRRYHLLITKKDAAYQRLSTLMGTAIDDSNVSQWNKSVEVKECPQEDELLGVSRLDKESLFRLLRKIDYEIHEKGGLQKYQIASIHGQENKRGSDSSKWLFDAVPHLKTCECRLKALEIGCLSTKNVISRYCETTRIDLNSNEPGILKQDFMERPIPAQGEFDIISCSLVLNFVSTPQKRGEMIQRFVPFLKPNGYLFVVLPLSCIRNSRYCDKQLFQEILQSQGFNMTNYHEAKKVVYMCFQLTGEGANKEAKYSKRKIHDGKAMNNFCITL</sequence>
<comment type="function">
    <text evidence="4">S-adenosyl-L-methionine-dependent methyltransferase that specifically methylates the N(1) position of an adenine present in helix 65 in 25S rRNA.</text>
</comment>
<keyword evidence="3 4" id="KW-0949">S-adenosyl-L-methionine</keyword>
<reference evidence="6" key="1">
    <citation type="submission" date="2014-12" db="EMBL/GenBank/DDBJ databases">
        <authorList>
            <person name="Jaenicke S."/>
        </authorList>
    </citation>
    <scope>NUCLEOTIDE SEQUENCE [LARGE SCALE GENOMIC DNA]</scope>
    <source>
        <strain evidence="6">CBS1600</strain>
    </source>
</reference>
<dbReference type="Gene3D" id="3.40.50.150">
    <property type="entry name" value="Vaccinia Virus protein VP39"/>
    <property type="match status" value="1"/>
</dbReference>
<organism evidence="6 8">
    <name type="scientific">Cyberlindnera jadinii (strain ATCC 18201 / CBS 1600 / BCRC 20928 / JCM 3617 / NBRC 0987 / NRRL Y-1542)</name>
    <name type="common">Torula yeast</name>
    <name type="synonym">Candida utilis</name>
    <dbReference type="NCBI Taxonomy" id="983966"/>
    <lineage>
        <taxon>Eukaryota</taxon>
        <taxon>Fungi</taxon>
        <taxon>Dikarya</taxon>
        <taxon>Ascomycota</taxon>
        <taxon>Saccharomycotina</taxon>
        <taxon>Saccharomycetes</taxon>
        <taxon>Phaffomycetales</taxon>
        <taxon>Phaffomycetaceae</taxon>
        <taxon>Cyberlindnera</taxon>
    </lineage>
</organism>
<comment type="similarity">
    <text evidence="4">Belongs to the BMT2 family.</text>
</comment>
<dbReference type="GO" id="GO:0016433">
    <property type="term" value="F:rRNA (adenine) methyltransferase activity"/>
    <property type="evidence" value="ECO:0007669"/>
    <property type="project" value="UniProtKB-UniRule"/>
</dbReference>
<name>A0A0H5BZS8_CYBJN</name>
<dbReference type="InterPro" id="IPR021867">
    <property type="entry name" value="Bmt2/SAMTOR"/>
</dbReference>
<evidence type="ECO:0000256" key="4">
    <source>
        <dbReference type="HAMAP-Rule" id="MF_03044"/>
    </source>
</evidence>
<keyword evidence="1 4" id="KW-0489">Methyltransferase</keyword>
<dbReference type="PANTHER" id="PTHR21008">
    <property type="entry name" value="S-ADENOSYLMETHIONINE SENSOR UPSTREAM OF MTORC1-RELATED"/>
    <property type="match status" value="1"/>
</dbReference>
<reference evidence="8" key="2">
    <citation type="journal article" date="2015" name="J. Biotechnol.">
        <title>The structure of the Cyberlindnera jadinii genome and its relation to Candida utilis analyzed by the occurrence of single nucleotide polymorphisms.</title>
        <authorList>
            <person name="Rupp O."/>
            <person name="Brinkrolf K."/>
            <person name="Buerth C."/>
            <person name="Kunigo M."/>
            <person name="Schneider J."/>
            <person name="Jaenicke S."/>
            <person name="Goesmann A."/>
            <person name="Puehler A."/>
            <person name="Jaeger K.-E."/>
            <person name="Ernst J.F."/>
        </authorList>
    </citation>
    <scope>NUCLEOTIDE SEQUENCE [LARGE SCALE GENOMIC DNA]</scope>
    <source>
        <strain evidence="8">ATCC 18201 / CBS 1600 / BCRC 20928 / JCM 3617 / NBRC 0987 / NRRL Y-1542</strain>
    </source>
</reference>
<dbReference type="EMBL" id="KV453925">
    <property type="protein sequence ID" value="ODV75977.1"/>
    <property type="molecule type" value="Genomic_DNA"/>
</dbReference>
<accession>A0A0H5BZS8</accession>
<keyword evidence="2 4" id="KW-0808">Transferase</keyword>
<dbReference type="STRING" id="983966.A0A0H5BZS8"/>
<evidence type="ECO:0000313" key="7">
    <source>
        <dbReference type="EMBL" id="ODV75977.1"/>
    </source>
</evidence>
<feature type="region of interest" description="Disordered" evidence="5">
    <location>
        <begin position="1"/>
        <end position="22"/>
    </location>
</feature>
<comment type="subcellular location">
    <subcellularLocation>
        <location evidence="4">Nucleus</location>
        <location evidence="4">Nucleolus</location>
    </subcellularLocation>
</comment>
<dbReference type="InterPro" id="IPR029063">
    <property type="entry name" value="SAM-dependent_MTases_sf"/>
</dbReference>
<dbReference type="OMA" id="FHRTSKW"/>
<evidence type="ECO:0000313" key="9">
    <source>
        <dbReference type="Proteomes" id="UP000094389"/>
    </source>
</evidence>
<feature type="binding site" evidence="4">
    <location>
        <position position="148"/>
    </location>
    <ligand>
        <name>S-adenosyl-L-methionine</name>
        <dbReference type="ChEBI" id="CHEBI:59789"/>
    </ligand>
</feature>
<evidence type="ECO:0000256" key="1">
    <source>
        <dbReference type="ARBA" id="ARBA00022603"/>
    </source>
</evidence>
<keyword evidence="9" id="KW-1185">Reference proteome</keyword>
<gene>
    <name evidence="6" type="primary">YBZ1</name>
    <name evidence="4" type="synonym">BMT2</name>
    <name evidence="6" type="ORF">BN1211_0597</name>
    <name evidence="7" type="ORF">CYBJADRAFT_165352</name>
</gene>
<dbReference type="AlphaFoldDB" id="A0A0H5BZS8"/>
<feature type="binding site" evidence="4">
    <location>
        <position position="166"/>
    </location>
    <ligand>
        <name>S-adenosyl-L-methionine</name>
        <dbReference type="ChEBI" id="CHEBI:59789"/>
    </ligand>
</feature>
<keyword evidence="4" id="KW-0539">Nucleus</keyword>
<dbReference type="Proteomes" id="UP000038830">
    <property type="component" value="Unassembled WGS sequence"/>
</dbReference>
<dbReference type="PANTHER" id="PTHR21008:SF1">
    <property type="entry name" value="25S RRNA (ADENINE(2142)-N(1))-METHYLTRANSFERASE"/>
    <property type="match status" value="1"/>
</dbReference>
<evidence type="ECO:0000256" key="5">
    <source>
        <dbReference type="SAM" id="MobiDB-lite"/>
    </source>
</evidence>
<dbReference type="RefSeq" id="XP_020073016.1">
    <property type="nucleotide sequence ID" value="XM_020214003.1"/>
</dbReference>
<accession>A0A1E4S8V6</accession>
<dbReference type="OrthoDB" id="5954793at2759"/>
<dbReference type="HAMAP" id="MF_03044">
    <property type="entry name" value="BMT2"/>
    <property type="match status" value="1"/>
</dbReference>
<reference evidence="7 9" key="3">
    <citation type="journal article" date="2016" name="Proc. Natl. Acad. Sci. U.S.A.">
        <title>Comparative genomics of biotechnologically important yeasts.</title>
        <authorList>
            <person name="Riley R."/>
            <person name="Haridas S."/>
            <person name="Wolfe K.H."/>
            <person name="Lopes M.R."/>
            <person name="Hittinger C.T."/>
            <person name="Goeker M."/>
            <person name="Salamov A.A."/>
            <person name="Wisecaver J.H."/>
            <person name="Long T.M."/>
            <person name="Calvey C.H."/>
            <person name="Aerts A.L."/>
            <person name="Barry K.W."/>
            <person name="Choi C."/>
            <person name="Clum A."/>
            <person name="Coughlan A.Y."/>
            <person name="Deshpande S."/>
            <person name="Douglass A.P."/>
            <person name="Hanson S.J."/>
            <person name="Klenk H.-P."/>
            <person name="LaButti K.M."/>
            <person name="Lapidus A."/>
            <person name="Lindquist E.A."/>
            <person name="Lipzen A.M."/>
            <person name="Meier-Kolthoff J.P."/>
            <person name="Ohm R.A."/>
            <person name="Otillar R.P."/>
            <person name="Pangilinan J.L."/>
            <person name="Peng Y."/>
            <person name="Rokas A."/>
            <person name="Rosa C.A."/>
            <person name="Scheuner C."/>
            <person name="Sibirny A.A."/>
            <person name="Slot J.C."/>
            <person name="Stielow J.B."/>
            <person name="Sun H."/>
            <person name="Kurtzman C.P."/>
            <person name="Blackwell M."/>
            <person name="Grigoriev I.V."/>
            <person name="Jeffries T.W."/>
        </authorList>
    </citation>
    <scope>NUCLEOTIDE SEQUENCE [LARGE SCALE GENOMIC DNA]</scope>
    <source>
        <strain evidence="9">ATCC 18201 / CBS 1600 / BCRC 20928 / JCM 3617 / NBRC 0987 / NRRL Y-1542</strain>
        <strain evidence="7">NRRL Y-1542</strain>
    </source>
</reference>
<evidence type="ECO:0000256" key="3">
    <source>
        <dbReference type="ARBA" id="ARBA00022691"/>
    </source>
</evidence>
<protein>
    <recommendedName>
        <fullName evidence="4">25S rRNA adenine-N(1) methyltransferase</fullName>
        <ecNumber evidence="4">2.1.1.-</ecNumber>
    </recommendedName>
</protein>
<dbReference type="GO" id="GO:0005730">
    <property type="term" value="C:nucleolus"/>
    <property type="evidence" value="ECO:0007669"/>
    <property type="project" value="UniProtKB-SubCell"/>
</dbReference>
<evidence type="ECO:0000313" key="6">
    <source>
        <dbReference type="EMBL" id="CEP20677.1"/>
    </source>
</evidence>
<dbReference type="SUPFAM" id="SSF53335">
    <property type="entry name" value="S-adenosyl-L-methionine-dependent methyltransferases"/>
    <property type="match status" value="1"/>
</dbReference>
<evidence type="ECO:0000313" key="8">
    <source>
        <dbReference type="Proteomes" id="UP000038830"/>
    </source>
</evidence>
<dbReference type="EMBL" id="CDQK01000001">
    <property type="protein sequence ID" value="CEP20677.1"/>
    <property type="molecule type" value="Genomic_DNA"/>
</dbReference>
<feature type="compositionally biased region" description="Polar residues" evidence="5">
    <location>
        <begin position="9"/>
        <end position="22"/>
    </location>
</feature>
<dbReference type="Proteomes" id="UP000094389">
    <property type="component" value="Unassembled WGS sequence"/>
</dbReference>